<keyword evidence="1" id="KW-1133">Transmembrane helix</keyword>
<evidence type="ECO:0008006" key="4">
    <source>
        <dbReference type="Google" id="ProtNLM"/>
    </source>
</evidence>
<keyword evidence="3" id="KW-1185">Reference proteome</keyword>
<dbReference type="AlphaFoldDB" id="A0A1M7DA83"/>
<dbReference type="STRING" id="29534.SAMN05444366_1462"/>
<gene>
    <name evidence="2" type="ORF">SAMN05444366_1462</name>
</gene>
<evidence type="ECO:0000256" key="1">
    <source>
        <dbReference type="SAM" id="Phobius"/>
    </source>
</evidence>
<feature type="transmembrane region" description="Helical" evidence="1">
    <location>
        <begin position="112"/>
        <end position="132"/>
    </location>
</feature>
<dbReference type="InterPro" id="IPR046289">
    <property type="entry name" value="DUF6326"/>
</dbReference>
<feature type="transmembrane region" description="Helical" evidence="1">
    <location>
        <begin position="85"/>
        <end position="106"/>
    </location>
</feature>
<accession>A0A1M7DA83</accession>
<keyword evidence="1" id="KW-0472">Membrane</keyword>
<reference evidence="3" key="1">
    <citation type="submission" date="2016-11" db="EMBL/GenBank/DDBJ databases">
        <authorList>
            <person name="Varghese N."/>
            <person name="Submissions S."/>
        </authorList>
    </citation>
    <scope>NUCLEOTIDE SEQUENCE [LARGE SCALE GENOMIC DNA]</scope>
    <source>
        <strain evidence="3">DSM 1811</strain>
    </source>
</reference>
<name>A0A1M7DA83_9FLAO</name>
<protein>
    <recommendedName>
        <fullName evidence="4">DoxX-like family protein</fullName>
    </recommendedName>
</protein>
<organism evidence="2 3">
    <name type="scientific">Flavobacterium saccharophilum</name>
    <dbReference type="NCBI Taxonomy" id="29534"/>
    <lineage>
        <taxon>Bacteria</taxon>
        <taxon>Pseudomonadati</taxon>
        <taxon>Bacteroidota</taxon>
        <taxon>Flavobacteriia</taxon>
        <taxon>Flavobacteriales</taxon>
        <taxon>Flavobacteriaceae</taxon>
        <taxon>Flavobacterium</taxon>
    </lineage>
</organism>
<feature type="transmembrane region" description="Helical" evidence="1">
    <location>
        <begin position="58"/>
        <end position="78"/>
    </location>
</feature>
<evidence type="ECO:0000313" key="2">
    <source>
        <dbReference type="EMBL" id="SHL76099.1"/>
    </source>
</evidence>
<keyword evidence="1" id="KW-0812">Transmembrane</keyword>
<evidence type="ECO:0000313" key="3">
    <source>
        <dbReference type="Proteomes" id="UP000184121"/>
    </source>
</evidence>
<proteinExistence type="predicted"/>
<dbReference type="Pfam" id="PF19851">
    <property type="entry name" value="DUF6326"/>
    <property type="match status" value="1"/>
</dbReference>
<dbReference type="OrthoDB" id="1551186at2"/>
<dbReference type="RefSeq" id="WP_072970916.1">
    <property type="nucleotide sequence ID" value="NZ_FRBY01000002.1"/>
</dbReference>
<dbReference type="Proteomes" id="UP000184121">
    <property type="component" value="Unassembled WGS sequence"/>
</dbReference>
<feature type="transmembrane region" description="Helical" evidence="1">
    <location>
        <begin position="12"/>
        <end position="31"/>
    </location>
</feature>
<sequence>MKKTILEDFHINIKIKLAFLWASVTFLYLYGDYFELYVPGKTAGIIDGNSLLNNPQKLFLASLLLAIPSLMVGLSVFLKPLINKWLNIVFGFLFTAIMLLIAFTSFSEWRSFYILYAIIESILTSIIVWKAFNWPKQTDLQETSK</sequence>
<dbReference type="EMBL" id="FRBY01000002">
    <property type="protein sequence ID" value="SHL76099.1"/>
    <property type="molecule type" value="Genomic_DNA"/>
</dbReference>